<feature type="binding site" evidence="5">
    <location>
        <position position="83"/>
    </location>
    <ligand>
        <name>ATP</name>
        <dbReference type="ChEBI" id="CHEBI:30616"/>
    </ligand>
</feature>
<dbReference type="RefSeq" id="WP_181198393.1">
    <property type="nucleotide sequence ID" value="NZ_PVNK01000281.1"/>
</dbReference>
<feature type="domain" description="Protein kinase" evidence="8">
    <location>
        <begin position="54"/>
        <end position="316"/>
    </location>
</feature>
<accession>A0A2S9XC79</accession>
<dbReference type="GO" id="GO:0004674">
    <property type="term" value="F:protein serine/threonine kinase activity"/>
    <property type="evidence" value="ECO:0007669"/>
    <property type="project" value="UniProtKB-EC"/>
</dbReference>
<keyword evidence="2 5" id="KW-0547">Nucleotide-binding</keyword>
<dbReference type="Gene3D" id="3.30.200.20">
    <property type="entry name" value="Phosphorylase Kinase, domain 1"/>
    <property type="match status" value="1"/>
</dbReference>
<dbReference type="Pfam" id="PF00069">
    <property type="entry name" value="Pkinase"/>
    <property type="match status" value="1"/>
</dbReference>
<dbReference type="InterPro" id="IPR000719">
    <property type="entry name" value="Prot_kinase_dom"/>
</dbReference>
<dbReference type="PANTHER" id="PTHR43289:SF6">
    <property type="entry name" value="SERINE_THREONINE-PROTEIN KINASE NEKL-3"/>
    <property type="match status" value="1"/>
</dbReference>
<dbReference type="Gene3D" id="1.10.510.10">
    <property type="entry name" value="Transferase(Phosphotransferase) domain 1"/>
    <property type="match status" value="1"/>
</dbReference>
<keyword evidence="10" id="KW-1185">Reference proteome</keyword>
<dbReference type="Proteomes" id="UP000237968">
    <property type="component" value="Unassembled WGS sequence"/>
</dbReference>
<keyword evidence="4 5" id="KW-0067">ATP-binding</keyword>
<dbReference type="PROSITE" id="PS00108">
    <property type="entry name" value="PROTEIN_KINASE_ST"/>
    <property type="match status" value="1"/>
</dbReference>
<gene>
    <name evidence="9" type="primary">prkC_45</name>
    <name evidence="9" type="ORF">ENSA5_64760</name>
</gene>
<dbReference type="AlphaFoldDB" id="A0A2S9XC79"/>
<feature type="region of interest" description="Disordered" evidence="6">
    <location>
        <begin position="384"/>
        <end position="410"/>
    </location>
</feature>
<keyword evidence="7" id="KW-1133">Transmembrane helix</keyword>
<dbReference type="InterPro" id="IPR017441">
    <property type="entry name" value="Protein_kinase_ATP_BS"/>
</dbReference>
<evidence type="ECO:0000256" key="5">
    <source>
        <dbReference type="PROSITE-ProRule" id="PRU10141"/>
    </source>
</evidence>
<dbReference type="InterPro" id="IPR008271">
    <property type="entry name" value="Ser/Thr_kinase_AS"/>
</dbReference>
<evidence type="ECO:0000313" key="10">
    <source>
        <dbReference type="Proteomes" id="UP000237968"/>
    </source>
</evidence>
<keyword evidence="3 9" id="KW-0418">Kinase</keyword>
<proteinExistence type="predicted"/>
<feature type="transmembrane region" description="Helical" evidence="7">
    <location>
        <begin position="354"/>
        <end position="375"/>
    </location>
</feature>
<keyword evidence="7" id="KW-0472">Membrane</keyword>
<dbReference type="InterPro" id="IPR011009">
    <property type="entry name" value="Kinase-like_dom_sf"/>
</dbReference>
<evidence type="ECO:0000256" key="4">
    <source>
        <dbReference type="ARBA" id="ARBA00022840"/>
    </source>
</evidence>
<keyword evidence="7" id="KW-0812">Transmembrane</keyword>
<evidence type="ECO:0000313" key="9">
    <source>
        <dbReference type="EMBL" id="PRP90462.1"/>
    </source>
</evidence>
<dbReference type="SMART" id="SM00220">
    <property type="entry name" value="S_TKc"/>
    <property type="match status" value="1"/>
</dbReference>
<evidence type="ECO:0000256" key="3">
    <source>
        <dbReference type="ARBA" id="ARBA00022777"/>
    </source>
</evidence>
<organism evidence="9 10">
    <name type="scientific">Enhygromyxa salina</name>
    <dbReference type="NCBI Taxonomy" id="215803"/>
    <lineage>
        <taxon>Bacteria</taxon>
        <taxon>Pseudomonadati</taxon>
        <taxon>Myxococcota</taxon>
        <taxon>Polyangia</taxon>
        <taxon>Nannocystales</taxon>
        <taxon>Nannocystaceae</taxon>
        <taxon>Enhygromyxa</taxon>
    </lineage>
</organism>
<dbReference type="SUPFAM" id="SSF56112">
    <property type="entry name" value="Protein kinase-like (PK-like)"/>
    <property type="match status" value="1"/>
</dbReference>
<sequence>MPEWSEVYDADAPGLDLLTSPHGTPTDLCGAVTIATGMKNLVNPALPAPRCGRFEIRTVLGSGSFGSVFLAWDPELEREVALKVCPSDPLLDSANLLGEARSIAQLCHPNIITIHDVMTGRDKLALAMEYVGGRTLYHYAVEHKPDSLAALIQIFIGVARGLAAAHDKGVVHRDLKPQNILLHEDLRPCVADFGVARIIGKPKLTDLAIGTKAYVAPEVLAGRGQLGDARSDQWSFFVMLCECIDGWLPMFPFWVRELPDAKMLWMTRRWLRRKKLVRTEVPEALAEILRVGLALDPDERFPDMHAVADELEKVFVRGLVAGPSLAVAPSSEGVVVRPVSNEAAPPVLPWRKKWGLLALLLVMVVGLGGQAYLLARREVGRATEAQVEQLPPDSADQSRRGEDSPCVADGVPIRPDASVRAMCRALRTDGLQAAYDIWKEITDSRTRSASSASDWFKVANDTAIFAQTIMNESGTADAEQAVLFVDTATRLADVAQIFLSDATNYETTEAVSQVQSIIDRIKVAGTN</sequence>
<evidence type="ECO:0000259" key="8">
    <source>
        <dbReference type="PROSITE" id="PS50011"/>
    </source>
</evidence>
<evidence type="ECO:0000256" key="6">
    <source>
        <dbReference type="SAM" id="MobiDB-lite"/>
    </source>
</evidence>
<name>A0A2S9XC79_9BACT</name>
<reference evidence="9 10" key="1">
    <citation type="submission" date="2018-03" db="EMBL/GenBank/DDBJ databases">
        <title>Draft Genome Sequences of the Obligatory Marine Myxobacteria Enhygromyxa salina SWB005.</title>
        <authorList>
            <person name="Poehlein A."/>
            <person name="Moghaddam J.A."/>
            <person name="Harms H."/>
            <person name="Alanjari M."/>
            <person name="Koenig G.M."/>
            <person name="Daniel R."/>
            <person name="Schaeberle T.F."/>
        </authorList>
    </citation>
    <scope>NUCLEOTIDE SEQUENCE [LARGE SCALE GENOMIC DNA]</scope>
    <source>
        <strain evidence="9 10">SWB005</strain>
    </source>
</reference>
<dbReference type="PROSITE" id="PS50011">
    <property type="entry name" value="PROTEIN_KINASE_DOM"/>
    <property type="match status" value="1"/>
</dbReference>
<dbReference type="EC" id="2.7.11.1" evidence="9"/>
<evidence type="ECO:0000256" key="2">
    <source>
        <dbReference type="ARBA" id="ARBA00022741"/>
    </source>
</evidence>
<keyword evidence="1 9" id="KW-0808">Transferase</keyword>
<dbReference type="PANTHER" id="PTHR43289">
    <property type="entry name" value="MITOGEN-ACTIVATED PROTEIN KINASE KINASE KINASE 20-RELATED"/>
    <property type="match status" value="1"/>
</dbReference>
<evidence type="ECO:0000256" key="1">
    <source>
        <dbReference type="ARBA" id="ARBA00022679"/>
    </source>
</evidence>
<dbReference type="PROSITE" id="PS00107">
    <property type="entry name" value="PROTEIN_KINASE_ATP"/>
    <property type="match status" value="1"/>
</dbReference>
<dbReference type="EMBL" id="PVNK01000281">
    <property type="protein sequence ID" value="PRP90462.1"/>
    <property type="molecule type" value="Genomic_DNA"/>
</dbReference>
<dbReference type="GO" id="GO:0005524">
    <property type="term" value="F:ATP binding"/>
    <property type="evidence" value="ECO:0007669"/>
    <property type="project" value="UniProtKB-UniRule"/>
</dbReference>
<protein>
    <submittedName>
        <fullName evidence="9">Serine/threonine-protein kinase PrkC</fullName>
        <ecNumber evidence="9">2.7.11.1</ecNumber>
    </submittedName>
</protein>
<dbReference type="CDD" id="cd14014">
    <property type="entry name" value="STKc_PknB_like"/>
    <property type="match status" value="1"/>
</dbReference>
<evidence type="ECO:0000256" key="7">
    <source>
        <dbReference type="SAM" id="Phobius"/>
    </source>
</evidence>
<comment type="caution">
    <text evidence="9">The sequence shown here is derived from an EMBL/GenBank/DDBJ whole genome shotgun (WGS) entry which is preliminary data.</text>
</comment>